<dbReference type="EMBL" id="LT629776">
    <property type="protein sequence ID" value="SDS00152.1"/>
    <property type="molecule type" value="Genomic_DNA"/>
</dbReference>
<dbReference type="SMART" id="SM00062">
    <property type="entry name" value="PBPb"/>
    <property type="match status" value="1"/>
</dbReference>
<dbReference type="PANTHER" id="PTHR35936">
    <property type="entry name" value="MEMBRANE-BOUND LYTIC MUREIN TRANSGLYCOSYLASE F"/>
    <property type="match status" value="1"/>
</dbReference>
<reference evidence="3 4" key="1">
    <citation type="submission" date="2016-10" db="EMBL/GenBank/DDBJ databases">
        <authorList>
            <person name="de Groot N.N."/>
        </authorList>
    </citation>
    <scope>NUCLEOTIDE SEQUENCE [LARGE SCALE GENOMIC DNA]</scope>
    <source>
        <strain evidence="3 4">DSM 22126</strain>
    </source>
</reference>
<dbReference type="PANTHER" id="PTHR35936:SF17">
    <property type="entry name" value="ARGININE-BINDING EXTRACELLULAR PROTEIN ARTP"/>
    <property type="match status" value="1"/>
</dbReference>
<dbReference type="Gene3D" id="3.40.190.10">
    <property type="entry name" value="Periplasmic binding protein-like II"/>
    <property type="match status" value="2"/>
</dbReference>
<keyword evidence="1" id="KW-0732">Signal</keyword>
<dbReference type="AlphaFoldDB" id="A0A1H1NMD6"/>
<evidence type="ECO:0000259" key="2">
    <source>
        <dbReference type="SMART" id="SM00062"/>
    </source>
</evidence>
<protein>
    <submittedName>
        <fullName evidence="3">Amino acid ABC transporter substrate-binding protein, PAAT family</fullName>
    </submittedName>
</protein>
<evidence type="ECO:0000256" key="1">
    <source>
        <dbReference type="ARBA" id="ARBA00022729"/>
    </source>
</evidence>
<name>A0A1H1NMD6_9CELL</name>
<organism evidence="3 4">
    <name type="scientific">Paraoerskovia marina</name>
    <dbReference type="NCBI Taxonomy" id="545619"/>
    <lineage>
        <taxon>Bacteria</taxon>
        <taxon>Bacillati</taxon>
        <taxon>Actinomycetota</taxon>
        <taxon>Actinomycetes</taxon>
        <taxon>Micrococcales</taxon>
        <taxon>Cellulomonadaceae</taxon>
        <taxon>Paraoerskovia</taxon>
    </lineage>
</organism>
<dbReference type="OrthoDB" id="4633994at2"/>
<evidence type="ECO:0000313" key="3">
    <source>
        <dbReference type="EMBL" id="SDS00152.1"/>
    </source>
</evidence>
<dbReference type="CDD" id="cd01004">
    <property type="entry name" value="PBP2_MidA_like"/>
    <property type="match status" value="1"/>
</dbReference>
<dbReference type="STRING" id="545619.SAMN04489860_0572"/>
<dbReference type="Proteomes" id="UP000185663">
    <property type="component" value="Chromosome I"/>
</dbReference>
<dbReference type="InterPro" id="IPR001638">
    <property type="entry name" value="Solute-binding_3/MltF_N"/>
</dbReference>
<proteinExistence type="predicted"/>
<gene>
    <name evidence="3" type="ORF">SAMN04489860_0572</name>
</gene>
<feature type="domain" description="Solute-binding protein family 3/N-terminal" evidence="2">
    <location>
        <begin position="80"/>
        <end position="307"/>
    </location>
</feature>
<dbReference type="SUPFAM" id="SSF53850">
    <property type="entry name" value="Periplasmic binding protein-like II"/>
    <property type="match status" value="1"/>
</dbReference>
<dbReference type="eggNOG" id="COG0834">
    <property type="taxonomic scope" value="Bacteria"/>
</dbReference>
<evidence type="ECO:0000313" key="4">
    <source>
        <dbReference type="Proteomes" id="UP000185663"/>
    </source>
</evidence>
<dbReference type="Pfam" id="PF00497">
    <property type="entry name" value="SBP_bac_3"/>
    <property type="match status" value="1"/>
</dbReference>
<keyword evidence="4" id="KW-1185">Reference proteome</keyword>
<sequence length="320" mass="33105">MTSHPAQHPPGPARRPTSGLRIAGVLTVTALVAAGCTQVSDEEIIGESGGVTIPEVDVSTIQPDPDVVALVPDDVAAGGLLTVGVDGAYAPAEFLAEDGQTPIGYDLDIIAAVAAVMGLESAPEIADFTSIIPSVGSTYDVGISSFTITPERLEAVTMINYFNAGESYTVLAGNPREIDPDHLCGTTVAVQVGTVQNEEIPVISDECVAAGDPEITILPFNQQNEVTTNLVGGRADVMYTDSPIAAFAVARTGGRLEQLGSVRAEADQGIVVELGDDDLALAIQAALESLDASGDYERILTAWGNEQGAVDSFDIQPEIS</sequence>
<dbReference type="RefSeq" id="WP_052367224.1">
    <property type="nucleotide sequence ID" value="NZ_LT629776.1"/>
</dbReference>
<accession>A0A1H1NMD6</accession>